<dbReference type="Proteomes" id="UP000236333">
    <property type="component" value="Unassembled WGS sequence"/>
</dbReference>
<dbReference type="GO" id="GO:0016787">
    <property type="term" value="F:hydrolase activity"/>
    <property type="evidence" value="ECO:0007669"/>
    <property type="project" value="UniProtKB-KW"/>
</dbReference>
<evidence type="ECO:0000259" key="4">
    <source>
        <dbReference type="Pfam" id="PF23445"/>
    </source>
</evidence>
<dbReference type="EC" id="5.6.2.4" evidence="2"/>
<sequence length="169" mass="18175">MCFYSTTHTYCGADGGGGGAEEGSGGGYREYDRSVCLQMVGRAGRPQFDTEGVAVIMTQKETYDRYTNLLSGSEPVESCLHECFPEHLNAEVVLGTVRDMASATAWLRTTFLYIRIRQAPRTYGMERPPAGAAASGAAYDEWLVGRLVGGAVARLAEVGLVGRERCSSS</sequence>
<organism evidence="5 6">
    <name type="scientific">Tetrabaena socialis</name>
    <dbReference type="NCBI Taxonomy" id="47790"/>
    <lineage>
        <taxon>Eukaryota</taxon>
        <taxon>Viridiplantae</taxon>
        <taxon>Chlorophyta</taxon>
        <taxon>core chlorophytes</taxon>
        <taxon>Chlorophyceae</taxon>
        <taxon>CS clade</taxon>
        <taxon>Chlamydomonadales</taxon>
        <taxon>Tetrabaenaceae</taxon>
        <taxon>Tetrabaena</taxon>
    </lineage>
</organism>
<evidence type="ECO:0000313" key="5">
    <source>
        <dbReference type="EMBL" id="PNH08408.1"/>
    </source>
</evidence>
<keyword evidence="5" id="KW-0067">ATP-binding</keyword>
<dbReference type="InterPro" id="IPR027417">
    <property type="entry name" value="P-loop_NTPase"/>
</dbReference>
<keyword evidence="5" id="KW-0547">Nucleotide-binding</keyword>
<dbReference type="PANTHER" id="PTHR47835:SF3">
    <property type="entry name" value="HELICASE FOR MEIOSIS 1"/>
    <property type="match status" value="1"/>
</dbReference>
<reference evidence="5 6" key="1">
    <citation type="journal article" date="2017" name="Mol. Biol. Evol.">
        <title>The 4-celled Tetrabaena socialis nuclear genome reveals the essential components for genetic control of cell number at the origin of multicellularity in the volvocine lineage.</title>
        <authorList>
            <person name="Featherston J."/>
            <person name="Arakaki Y."/>
            <person name="Hanschen E.R."/>
            <person name="Ferris P.J."/>
            <person name="Michod R.E."/>
            <person name="Olson B.J.S.C."/>
            <person name="Nozaki H."/>
            <person name="Durand P.M."/>
        </authorList>
    </citation>
    <scope>NUCLEOTIDE SEQUENCE [LARGE SCALE GENOMIC DNA]</scope>
    <source>
        <strain evidence="5 6">NIES-571</strain>
    </source>
</reference>
<dbReference type="GO" id="GO:0043138">
    <property type="term" value="F:3'-5' DNA helicase activity"/>
    <property type="evidence" value="ECO:0007669"/>
    <property type="project" value="UniProtKB-EC"/>
</dbReference>
<accession>A0A2J8A7B2</accession>
<evidence type="ECO:0000256" key="1">
    <source>
        <dbReference type="ARBA" id="ARBA00034617"/>
    </source>
</evidence>
<dbReference type="Pfam" id="PF23445">
    <property type="entry name" value="WHD_SNRNP200"/>
    <property type="match status" value="1"/>
</dbReference>
<evidence type="ECO:0000256" key="2">
    <source>
        <dbReference type="ARBA" id="ARBA00034808"/>
    </source>
</evidence>
<gene>
    <name evidence="5" type="ORF">TSOC_005042</name>
</gene>
<dbReference type="PANTHER" id="PTHR47835">
    <property type="entry name" value="HFM1, ATP DEPENDENT DNA HELICASE HOMOLOG"/>
    <property type="match status" value="1"/>
</dbReference>
<proteinExistence type="predicted"/>
<keyword evidence="5" id="KW-0347">Helicase</keyword>
<keyword evidence="6" id="KW-1185">Reference proteome</keyword>
<dbReference type="InterPro" id="IPR057842">
    <property type="entry name" value="WH_MER3"/>
</dbReference>
<comment type="caution">
    <text evidence="5">The sequence shown here is derived from an EMBL/GenBank/DDBJ whole genome shotgun (WGS) entry which is preliminary data.</text>
</comment>
<dbReference type="AlphaFoldDB" id="A0A2J8A7B2"/>
<name>A0A2J8A7B2_9CHLO</name>
<protein>
    <recommendedName>
        <fullName evidence="2">DNA 3'-5' helicase</fullName>
        <ecNumber evidence="2">5.6.2.4</ecNumber>
    </recommendedName>
</protein>
<comment type="catalytic activity">
    <reaction evidence="1">
        <text>Couples ATP hydrolysis with the unwinding of duplex DNA by translocating in the 3'-5' direction.</text>
        <dbReference type="EC" id="5.6.2.4"/>
    </reaction>
</comment>
<evidence type="ECO:0000313" key="6">
    <source>
        <dbReference type="Proteomes" id="UP000236333"/>
    </source>
</evidence>
<evidence type="ECO:0000256" key="3">
    <source>
        <dbReference type="ARBA" id="ARBA00048988"/>
    </source>
</evidence>
<keyword evidence="5" id="KW-0378">Hydrolase</keyword>
<dbReference type="Gene3D" id="1.10.10.10">
    <property type="entry name" value="Winged helix-like DNA-binding domain superfamily/Winged helix DNA-binding domain"/>
    <property type="match status" value="1"/>
</dbReference>
<dbReference type="InterPro" id="IPR036388">
    <property type="entry name" value="WH-like_DNA-bd_sf"/>
</dbReference>
<dbReference type="Gene3D" id="3.40.50.300">
    <property type="entry name" value="P-loop containing nucleotide triphosphate hydrolases"/>
    <property type="match status" value="1"/>
</dbReference>
<comment type="catalytic activity">
    <reaction evidence="3">
        <text>ATP + H2O = ADP + phosphate + H(+)</text>
        <dbReference type="Rhea" id="RHEA:13065"/>
        <dbReference type="ChEBI" id="CHEBI:15377"/>
        <dbReference type="ChEBI" id="CHEBI:15378"/>
        <dbReference type="ChEBI" id="CHEBI:30616"/>
        <dbReference type="ChEBI" id="CHEBI:43474"/>
        <dbReference type="ChEBI" id="CHEBI:456216"/>
        <dbReference type="EC" id="5.6.2.4"/>
    </reaction>
</comment>
<dbReference type="InterPro" id="IPR052247">
    <property type="entry name" value="Meiotic_Crossover_Helicase"/>
</dbReference>
<dbReference type="EMBL" id="PGGS01000131">
    <property type="protein sequence ID" value="PNH08408.1"/>
    <property type="molecule type" value="Genomic_DNA"/>
</dbReference>
<dbReference type="SUPFAM" id="SSF52540">
    <property type="entry name" value="P-loop containing nucleoside triphosphate hydrolases"/>
    <property type="match status" value="1"/>
</dbReference>
<dbReference type="OrthoDB" id="5575at2759"/>
<feature type="domain" description="MER3 helicase-like winged helix" evidence="4">
    <location>
        <begin position="77"/>
        <end position="126"/>
    </location>
</feature>